<keyword evidence="3" id="KW-1185">Reference proteome</keyword>
<evidence type="ECO:0000259" key="1">
    <source>
        <dbReference type="Pfam" id="PF01850"/>
    </source>
</evidence>
<organism evidence="2 3">
    <name type="scientific">Inhella inkyongensis</name>
    <dbReference type="NCBI Taxonomy" id="392593"/>
    <lineage>
        <taxon>Bacteria</taxon>
        <taxon>Pseudomonadati</taxon>
        <taxon>Pseudomonadota</taxon>
        <taxon>Betaproteobacteria</taxon>
        <taxon>Burkholderiales</taxon>
        <taxon>Sphaerotilaceae</taxon>
        <taxon>Inhella</taxon>
    </lineage>
</organism>
<dbReference type="Gene3D" id="3.40.50.1010">
    <property type="entry name" value="5'-nuclease"/>
    <property type="match status" value="1"/>
</dbReference>
<dbReference type="CDD" id="cd18692">
    <property type="entry name" value="PIN_VapC-like"/>
    <property type="match status" value="1"/>
</dbReference>
<accession>A0A840S2T6</accession>
<name>A0A840S2T6_9BURK</name>
<dbReference type="InterPro" id="IPR002716">
    <property type="entry name" value="PIN_dom"/>
</dbReference>
<dbReference type="EMBL" id="JACHHO010000002">
    <property type="protein sequence ID" value="MBB5204625.1"/>
    <property type="molecule type" value="Genomic_DNA"/>
</dbReference>
<dbReference type="SUPFAM" id="SSF88723">
    <property type="entry name" value="PIN domain-like"/>
    <property type="match status" value="1"/>
</dbReference>
<evidence type="ECO:0000313" key="3">
    <source>
        <dbReference type="Proteomes" id="UP000554837"/>
    </source>
</evidence>
<proteinExistence type="predicted"/>
<dbReference type="RefSeq" id="WP_175423532.1">
    <property type="nucleotide sequence ID" value="NZ_CP040709.1"/>
</dbReference>
<protein>
    <submittedName>
        <fullName evidence="2">Putative nucleic acid-binding protein</fullName>
    </submittedName>
</protein>
<reference evidence="2 3" key="1">
    <citation type="submission" date="2020-08" db="EMBL/GenBank/DDBJ databases">
        <title>Genomic Encyclopedia of Type Strains, Phase IV (KMG-IV): sequencing the most valuable type-strain genomes for metagenomic binning, comparative biology and taxonomic classification.</title>
        <authorList>
            <person name="Goeker M."/>
        </authorList>
    </citation>
    <scope>NUCLEOTIDE SEQUENCE [LARGE SCALE GENOMIC DNA]</scope>
    <source>
        <strain evidence="2 3">DSM 23958</strain>
    </source>
</reference>
<evidence type="ECO:0000313" key="2">
    <source>
        <dbReference type="EMBL" id="MBB5204625.1"/>
    </source>
</evidence>
<gene>
    <name evidence="2" type="ORF">HNQ51_001939</name>
</gene>
<feature type="domain" description="PIN" evidence="1">
    <location>
        <begin position="6"/>
        <end position="121"/>
    </location>
</feature>
<sequence>MSTAPVFVDVGVLLASEDGREPERQRRALAWLAQLWERRCGRLSIQVLNEFYVAATRQAKPMMMGDARAEVRRYQHWQPWPQDAATFEAAFAVEARYGLSYWDSLVLAAAQAQGCRYVLSDELPEGQSFDGVTVLNPFKTGVEVLDAP</sequence>
<comment type="caution">
    <text evidence="2">The sequence shown here is derived from an EMBL/GenBank/DDBJ whole genome shotgun (WGS) entry which is preliminary data.</text>
</comment>
<dbReference type="Pfam" id="PF01850">
    <property type="entry name" value="PIN"/>
    <property type="match status" value="1"/>
</dbReference>
<dbReference type="AlphaFoldDB" id="A0A840S2T6"/>
<dbReference type="Proteomes" id="UP000554837">
    <property type="component" value="Unassembled WGS sequence"/>
</dbReference>
<dbReference type="InterPro" id="IPR029060">
    <property type="entry name" value="PIN-like_dom_sf"/>
</dbReference>